<accession>A0ACC2MWC2</accession>
<dbReference type="EMBL" id="CM056809">
    <property type="protein sequence ID" value="KAJ8649974.1"/>
    <property type="molecule type" value="Genomic_DNA"/>
</dbReference>
<sequence length="549" mass="63357">MDYYSDHSWMRRRKSSAQIGATTEFRTGCQVFLGYAYSHSECVNGQNKIRCPCLKCKNVNYMDRDMVAYHLLVKGFMNNYEDCWWAHGQRRDSGITQVHNPGSSTYRMNDTVHDIAGPDFDWEQDREQVMNSDAKAFFKLLDEGSEPLWPGCTKQTTLSAVATLLNIKADHNMSHECFESLLKAIKSILPDGEKLPDNYYFCKKMVKKLGLGYQKIDACLNDYHLFRRNRENFKKGKVENDMPAPRLSGTEMLDRVMRLPVIQFSKIAASEITNGFGDSHNWVRRSIFWELPYWSTNLIRHNLDVMHIEKNVFDNVFSTVMGVLGKMKDNDKARLDMKDICKRPGLKLYETPNGKIAKPHAKYTLSKKQVEDVCTWIKSLKLPDGYASNIARCVTGGKLQGMKSHDCHVFMERLMPLAFRDLLDKPIWDALTDLSRFFRDICSKMLNEKDMSILEKNIIEITYMEFYHEEMLHRPPVINVDDNNELNQLVGGDEPDEFDPESVPAPIDSDTEEEELLSETDANTESKEDDGYESPHDVQDDSESDNDFH</sequence>
<evidence type="ECO:0000313" key="2">
    <source>
        <dbReference type="Proteomes" id="UP001234297"/>
    </source>
</evidence>
<reference evidence="1 2" key="1">
    <citation type="journal article" date="2022" name="Hortic Res">
        <title>A haplotype resolved chromosomal level avocado genome allows analysis of novel avocado genes.</title>
        <authorList>
            <person name="Nath O."/>
            <person name="Fletcher S.J."/>
            <person name="Hayward A."/>
            <person name="Shaw L.M."/>
            <person name="Masouleh A.K."/>
            <person name="Furtado A."/>
            <person name="Henry R.J."/>
            <person name="Mitter N."/>
        </authorList>
    </citation>
    <scope>NUCLEOTIDE SEQUENCE [LARGE SCALE GENOMIC DNA]</scope>
    <source>
        <strain evidence="2">cv. Hass</strain>
    </source>
</reference>
<proteinExistence type="predicted"/>
<dbReference type="Proteomes" id="UP001234297">
    <property type="component" value="Chromosome 1"/>
</dbReference>
<comment type="caution">
    <text evidence="1">The sequence shown here is derived from an EMBL/GenBank/DDBJ whole genome shotgun (WGS) entry which is preliminary data.</text>
</comment>
<protein>
    <submittedName>
        <fullName evidence="1">Uncharacterized protein</fullName>
    </submittedName>
</protein>
<keyword evidence="2" id="KW-1185">Reference proteome</keyword>
<name>A0ACC2MWC2_PERAE</name>
<evidence type="ECO:0000313" key="1">
    <source>
        <dbReference type="EMBL" id="KAJ8649974.1"/>
    </source>
</evidence>
<gene>
    <name evidence="1" type="ORF">MRB53_002997</name>
</gene>
<organism evidence="1 2">
    <name type="scientific">Persea americana</name>
    <name type="common">Avocado</name>
    <dbReference type="NCBI Taxonomy" id="3435"/>
    <lineage>
        <taxon>Eukaryota</taxon>
        <taxon>Viridiplantae</taxon>
        <taxon>Streptophyta</taxon>
        <taxon>Embryophyta</taxon>
        <taxon>Tracheophyta</taxon>
        <taxon>Spermatophyta</taxon>
        <taxon>Magnoliopsida</taxon>
        <taxon>Magnoliidae</taxon>
        <taxon>Laurales</taxon>
        <taxon>Lauraceae</taxon>
        <taxon>Persea</taxon>
    </lineage>
</organism>